<dbReference type="AlphaFoldDB" id="A0AAP6ZXH8"/>
<gene>
    <name evidence="1" type="ORF">HMI46_14740</name>
</gene>
<dbReference type="Proteomes" id="UP000552038">
    <property type="component" value="Unassembled WGS sequence"/>
</dbReference>
<dbReference type="EMBL" id="JABFOR010000017">
    <property type="protein sequence ID" value="NOJ71809.1"/>
    <property type="molecule type" value="Genomic_DNA"/>
</dbReference>
<evidence type="ECO:0000313" key="1">
    <source>
        <dbReference type="EMBL" id="NOJ71809.1"/>
    </source>
</evidence>
<comment type="caution">
    <text evidence="1">The sequence shown here is derived from an EMBL/GenBank/DDBJ whole genome shotgun (WGS) entry which is preliminary data.</text>
</comment>
<sequence>MQKREFAFDCNRHPLRSPAGASAMQKIAQHKTVRYLSEKLPILLAALIEYT</sequence>
<reference evidence="1 2" key="1">
    <citation type="submission" date="2020-05" db="EMBL/GenBank/DDBJ databases">
        <title>Whole genome sequencing and identification of novel metabolites from Paenibacillus alvei strain JR949.</title>
        <authorList>
            <person name="Rajendhran J."/>
            <person name="Sree Pranav P."/>
            <person name="Mahalakshmi B."/>
            <person name="Karthikeyan R."/>
        </authorList>
    </citation>
    <scope>NUCLEOTIDE SEQUENCE [LARGE SCALE GENOMIC DNA]</scope>
    <source>
        <strain evidence="1 2">JR949</strain>
    </source>
</reference>
<protein>
    <submittedName>
        <fullName evidence="1">Uncharacterized protein</fullName>
    </submittedName>
</protein>
<name>A0AAP6ZXH8_PAEAL</name>
<proteinExistence type="predicted"/>
<evidence type="ECO:0000313" key="2">
    <source>
        <dbReference type="Proteomes" id="UP000552038"/>
    </source>
</evidence>
<accession>A0AAP6ZXH8</accession>
<organism evidence="1 2">
    <name type="scientific">Paenibacillus alvei</name>
    <name type="common">Bacillus alvei</name>
    <dbReference type="NCBI Taxonomy" id="44250"/>
    <lineage>
        <taxon>Bacteria</taxon>
        <taxon>Bacillati</taxon>
        <taxon>Bacillota</taxon>
        <taxon>Bacilli</taxon>
        <taxon>Bacillales</taxon>
        <taxon>Paenibacillaceae</taxon>
        <taxon>Paenibacillus</taxon>
    </lineage>
</organism>